<evidence type="ECO:0000313" key="2">
    <source>
        <dbReference type="EMBL" id="OWZ06441.1"/>
    </source>
</evidence>
<dbReference type="PANTHER" id="PTHR33064:SF37">
    <property type="entry name" value="RIBONUCLEASE H"/>
    <property type="match status" value="1"/>
</dbReference>
<dbReference type="Pfam" id="PF00078">
    <property type="entry name" value="RVT_1"/>
    <property type="match status" value="1"/>
</dbReference>
<dbReference type="AlphaFoldDB" id="A0A225VLJ4"/>
<dbReference type="EMBL" id="NBNE01003958">
    <property type="protein sequence ID" value="OWZ06441.1"/>
    <property type="molecule type" value="Genomic_DNA"/>
</dbReference>
<reference evidence="3" key="1">
    <citation type="submission" date="2017-03" db="EMBL/GenBank/DDBJ databases">
        <title>Phytopthora megakarya and P. palmivora, two closely related causual agents of cacao black pod achieved similar genome size and gene model numbers by different mechanisms.</title>
        <authorList>
            <person name="Ali S."/>
            <person name="Shao J."/>
            <person name="Larry D.J."/>
            <person name="Kronmiller B."/>
            <person name="Shen D."/>
            <person name="Strem M.D."/>
            <person name="Melnick R.L."/>
            <person name="Guiltinan M.J."/>
            <person name="Tyler B.M."/>
            <person name="Meinhardt L.W."/>
            <person name="Bailey B.A."/>
        </authorList>
    </citation>
    <scope>NUCLEOTIDE SEQUENCE [LARGE SCALE GENOMIC DNA]</scope>
    <source>
        <strain evidence="3">zdho120</strain>
    </source>
</reference>
<comment type="caution">
    <text evidence="2">The sequence shown here is derived from an EMBL/GenBank/DDBJ whole genome shotgun (WGS) entry which is preliminary data.</text>
</comment>
<dbReference type="SUPFAM" id="SSF56672">
    <property type="entry name" value="DNA/RNA polymerases"/>
    <property type="match status" value="1"/>
</dbReference>
<dbReference type="PANTHER" id="PTHR33064">
    <property type="entry name" value="POL PROTEIN"/>
    <property type="match status" value="1"/>
</dbReference>
<proteinExistence type="predicted"/>
<evidence type="ECO:0000313" key="3">
    <source>
        <dbReference type="Proteomes" id="UP000198211"/>
    </source>
</evidence>
<dbReference type="InterPro" id="IPR051320">
    <property type="entry name" value="Viral_Replic_Matur_Polypro"/>
</dbReference>
<sequence>MNPSFVGDQQRRLDEVLKKHAAIMISSGNALPPLVYGVVCDIDVQWHAPIKQRARRIPLRHLQKLYELLKGLLKAGLIAFLDSPWASSIVIVLKKNGQDIRLCIDYKIVNAVTASMKYAMPLVDDLLTGLDNYLWFCSLDAASGFWAIMMAMRALDTSAFVCTLHRLPFGLKNAPMIYQRMIDNAPWGLVQR</sequence>
<gene>
    <name evidence="2" type="ORF">PHMEG_00021303</name>
</gene>
<dbReference type="InterPro" id="IPR000477">
    <property type="entry name" value="RT_dom"/>
</dbReference>
<evidence type="ECO:0000259" key="1">
    <source>
        <dbReference type="Pfam" id="PF00078"/>
    </source>
</evidence>
<protein>
    <recommendedName>
        <fullName evidence="1">Reverse transcriptase domain-containing protein</fullName>
    </recommendedName>
</protein>
<dbReference type="InterPro" id="IPR043502">
    <property type="entry name" value="DNA/RNA_pol_sf"/>
</dbReference>
<dbReference type="STRING" id="4795.A0A225VLJ4"/>
<dbReference type="Gene3D" id="3.30.70.270">
    <property type="match status" value="1"/>
</dbReference>
<dbReference type="InterPro" id="IPR043128">
    <property type="entry name" value="Rev_trsase/Diguanyl_cyclase"/>
</dbReference>
<dbReference type="Proteomes" id="UP000198211">
    <property type="component" value="Unassembled WGS sequence"/>
</dbReference>
<organism evidence="2 3">
    <name type="scientific">Phytophthora megakarya</name>
    <dbReference type="NCBI Taxonomy" id="4795"/>
    <lineage>
        <taxon>Eukaryota</taxon>
        <taxon>Sar</taxon>
        <taxon>Stramenopiles</taxon>
        <taxon>Oomycota</taxon>
        <taxon>Peronosporomycetes</taxon>
        <taxon>Peronosporales</taxon>
        <taxon>Peronosporaceae</taxon>
        <taxon>Phytophthora</taxon>
    </lineage>
</organism>
<dbReference type="Gene3D" id="3.10.10.10">
    <property type="entry name" value="HIV Type 1 Reverse Transcriptase, subunit A, domain 1"/>
    <property type="match status" value="1"/>
</dbReference>
<dbReference type="CDD" id="cd01647">
    <property type="entry name" value="RT_LTR"/>
    <property type="match status" value="1"/>
</dbReference>
<name>A0A225VLJ4_9STRA</name>
<accession>A0A225VLJ4</accession>
<feature type="domain" description="Reverse transcriptase" evidence="1">
    <location>
        <begin position="94"/>
        <end position="185"/>
    </location>
</feature>
<keyword evidence="3" id="KW-1185">Reference proteome</keyword>